<dbReference type="InterPro" id="IPR052353">
    <property type="entry name" value="Benzoxazolinone_Detox_Enz"/>
</dbReference>
<dbReference type="GO" id="GO:0003824">
    <property type="term" value="F:catalytic activity"/>
    <property type="evidence" value="ECO:0007669"/>
    <property type="project" value="InterPro"/>
</dbReference>
<organism evidence="3">
    <name type="scientific">Ditylum brightwellii</name>
    <dbReference type="NCBI Taxonomy" id="49249"/>
    <lineage>
        <taxon>Eukaryota</taxon>
        <taxon>Sar</taxon>
        <taxon>Stramenopiles</taxon>
        <taxon>Ochrophyta</taxon>
        <taxon>Bacillariophyta</taxon>
        <taxon>Mediophyceae</taxon>
        <taxon>Lithodesmiophycidae</taxon>
        <taxon>Lithodesmiales</taxon>
        <taxon>Lithodesmiaceae</taxon>
        <taxon>Ditylum</taxon>
    </lineage>
</organism>
<dbReference type="GO" id="GO:0030170">
    <property type="term" value="F:pyridoxal phosphate binding"/>
    <property type="evidence" value="ECO:0007669"/>
    <property type="project" value="InterPro"/>
</dbReference>
<proteinExistence type="predicted"/>
<dbReference type="SUPFAM" id="SSF50800">
    <property type="entry name" value="PK beta-barrel domain-like"/>
    <property type="match status" value="1"/>
</dbReference>
<dbReference type="Gene3D" id="2.40.33.20">
    <property type="entry name" value="PK beta-barrel domain-like"/>
    <property type="match status" value="1"/>
</dbReference>
<feature type="compositionally biased region" description="Polar residues" evidence="1">
    <location>
        <begin position="7"/>
        <end position="18"/>
    </location>
</feature>
<feature type="region of interest" description="Disordered" evidence="1">
    <location>
        <begin position="89"/>
        <end position="115"/>
    </location>
</feature>
<evidence type="ECO:0000259" key="2">
    <source>
        <dbReference type="PROSITE" id="PS51340"/>
    </source>
</evidence>
<name>A0A7S4SCY5_9STRA</name>
<feature type="region of interest" description="Disordered" evidence="1">
    <location>
        <begin position="1"/>
        <end position="45"/>
    </location>
</feature>
<dbReference type="PANTHER" id="PTHR30212">
    <property type="entry name" value="PROTEIN YIIM"/>
    <property type="match status" value="1"/>
</dbReference>
<evidence type="ECO:0000313" key="3">
    <source>
        <dbReference type="EMBL" id="CAE4641642.1"/>
    </source>
</evidence>
<dbReference type="PROSITE" id="PS51340">
    <property type="entry name" value="MOSC"/>
    <property type="match status" value="1"/>
</dbReference>
<dbReference type="Pfam" id="PF03473">
    <property type="entry name" value="MOSC"/>
    <property type="match status" value="1"/>
</dbReference>
<protein>
    <recommendedName>
        <fullName evidence="2">MOSC domain-containing protein</fullName>
    </recommendedName>
</protein>
<dbReference type="InterPro" id="IPR005302">
    <property type="entry name" value="MoCF_Sase_C"/>
</dbReference>
<dbReference type="GO" id="GO:0030151">
    <property type="term" value="F:molybdenum ion binding"/>
    <property type="evidence" value="ECO:0007669"/>
    <property type="project" value="InterPro"/>
</dbReference>
<feature type="domain" description="MOSC" evidence="2">
    <location>
        <begin position="133"/>
        <end position="315"/>
    </location>
</feature>
<dbReference type="InterPro" id="IPR011037">
    <property type="entry name" value="Pyrv_Knase-like_insert_dom_sf"/>
</dbReference>
<sequence>MAPEPFSSDNGLSNNPDSPDQKTNDDVKPTSNGAFAPLTDADPPSMTVLAIYGRAPIPREDELPSKYKSSQLQKDQIFCRRRLRTKPLFEGEEDSDDVADGDVNSQNDPAIEDDDCPADEKVADISRVGSTADEYEAALFIPKHGLVGSTFFHADQEEHGDMRPVLEERAILFQSIEHYSKLMSNPTLGVYVLPEKLLKAQEEGDEENMRFDESNDEHIELVLENNTFGEQVLVRGIEGSSISVGDIFEVEGGLSPLVVEVTSPRHPCAFIDRKHKSPFGVKGLRRYCMTHALAGWFTRVLVPGELRDGMVFTRTAHPYPKWTMTEIAKALYSEGDKKELSRGTAHWKRSIEELRELCQLKPLGNYEWKDKALHILETMEKELEEREEKEVEKAEGDGMKKRETLEEAEDDSSFFLRLSQSFNSACGIWCSASELLFYCEPSPEQASTA</sequence>
<dbReference type="PANTHER" id="PTHR30212:SF2">
    <property type="entry name" value="PROTEIN YIIM"/>
    <property type="match status" value="1"/>
</dbReference>
<reference evidence="3" key="1">
    <citation type="submission" date="2021-01" db="EMBL/GenBank/DDBJ databases">
        <authorList>
            <person name="Corre E."/>
            <person name="Pelletier E."/>
            <person name="Niang G."/>
            <person name="Scheremetjew M."/>
            <person name="Finn R."/>
            <person name="Kale V."/>
            <person name="Holt S."/>
            <person name="Cochrane G."/>
            <person name="Meng A."/>
            <person name="Brown T."/>
            <person name="Cohen L."/>
        </authorList>
    </citation>
    <scope>NUCLEOTIDE SEQUENCE</scope>
    <source>
        <strain evidence="3">GSO104</strain>
    </source>
</reference>
<dbReference type="EMBL" id="HBNS01042540">
    <property type="protein sequence ID" value="CAE4641642.1"/>
    <property type="molecule type" value="Transcribed_RNA"/>
</dbReference>
<feature type="compositionally biased region" description="Basic and acidic residues" evidence="1">
    <location>
        <begin position="19"/>
        <end position="28"/>
    </location>
</feature>
<gene>
    <name evidence="3" type="ORF">DBRI00130_LOCUS33077</name>
</gene>
<feature type="region of interest" description="Disordered" evidence="1">
    <location>
        <begin position="385"/>
        <end position="405"/>
    </location>
</feature>
<dbReference type="AlphaFoldDB" id="A0A7S4SCY5"/>
<feature type="compositionally biased region" description="Acidic residues" evidence="1">
    <location>
        <begin position="90"/>
        <end position="100"/>
    </location>
</feature>
<evidence type="ECO:0000256" key="1">
    <source>
        <dbReference type="SAM" id="MobiDB-lite"/>
    </source>
</evidence>
<accession>A0A7S4SCY5</accession>